<evidence type="ECO:0000313" key="3">
    <source>
        <dbReference type="EMBL" id="CAE0722312.1"/>
    </source>
</evidence>
<sequence length="301" mass="34269">MQLLHLLPHHHTTNKIRRLLLIAVPAILLVLLAMPSSSNGLLGAEQTKTHYDILGLEPDAKLSDIKKSYRKLALLYHPDRVPPEKKEESTIKFREVSEAYEVLSDESKRAEYDRSLKYGGGSYNNYNNHNMQDHRYQQHRDPFSQFNDLFRNDPFFSEAFKDMDDLFSKTFQNRGNNNRNGNGKGGTKKIARKKKTWGEWLIDKLGIEVNVSSTSTTRNADGTFSTSSYGHTRSHSSPSTTSSSYTSKSTRTMIENGRRITIQSMEKDGNRIEERYEGNNLVQRLVNGRPQNIGRVAGGDL</sequence>
<dbReference type="EMBL" id="HBIX01021464">
    <property type="protein sequence ID" value="CAE0722312.1"/>
    <property type="molecule type" value="Transcribed_RNA"/>
</dbReference>
<gene>
    <name evidence="3" type="ORF">PAUS00366_LOCUS15067</name>
</gene>
<dbReference type="InterPro" id="IPR018253">
    <property type="entry name" value="DnaJ_domain_CS"/>
</dbReference>
<dbReference type="AlphaFoldDB" id="A0A7S4AQA3"/>
<dbReference type="InterPro" id="IPR036869">
    <property type="entry name" value="J_dom_sf"/>
</dbReference>
<feature type="compositionally biased region" description="Polar residues" evidence="1">
    <location>
        <begin position="215"/>
        <end position="231"/>
    </location>
</feature>
<feature type="region of interest" description="Disordered" evidence="1">
    <location>
        <begin position="171"/>
        <end position="190"/>
    </location>
</feature>
<dbReference type="GO" id="GO:0051082">
    <property type="term" value="F:unfolded protein binding"/>
    <property type="evidence" value="ECO:0007669"/>
    <property type="project" value="TreeGrafter"/>
</dbReference>
<reference evidence="3" key="1">
    <citation type="submission" date="2021-01" db="EMBL/GenBank/DDBJ databases">
        <authorList>
            <person name="Corre E."/>
            <person name="Pelletier E."/>
            <person name="Niang G."/>
            <person name="Scheremetjew M."/>
            <person name="Finn R."/>
            <person name="Kale V."/>
            <person name="Holt S."/>
            <person name="Cochrane G."/>
            <person name="Meng A."/>
            <person name="Brown T."/>
            <person name="Cohen L."/>
        </authorList>
    </citation>
    <scope>NUCLEOTIDE SEQUENCE</scope>
    <source>
        <strain evidence="3">10249 10 AB</strain>
    </source>
</reference>
<dbReference type="PANTHER" id="PTHR43948">
    <property type="entry name" value="DNAJ HOMOLOG SUBFAMILY B"/>
    <property type="match status" value="1"/>
</dbReference>
<dbReference type="GO" id="GO:0051087">
    <property type="term" value="F:protein-folding chaperone binding"/>
    <property type="evidence" value="ECO:0007669"/>
    <property type="project" value="TreeGrafter"/>
</dbReference>
<accession>A0A7S4AQA3</accession>
<dbReference type="GO" id="GO:0005737">
    <property type="term" value="C:cytoplasm"/>
    <property type="evidence" value="ECO:0007669"/>
    <property type="project" value="TreeGrafter"/>
</dbReference>
<feature type="domain" description="J" evidence="2">
    <location>
        <begin position="49"/>
        <end position="116"/>
    </location>
</feature>
<dbReference type="PROSITE" id="PS00636">
    <property type="entry name" value="DNAJ_1"/>
    <property type="match status" value="1"/>
</dbReference>
<proteinExistence type="predicted"/>
<evidence type="ECO:0000256" key="1">
    <source>
        <dbReference type="SAM" id="MobiDB-lite"/>
    </source>
</evidence>
<dbReference type="Pfam" id="PF00226">
    <property type="entry name" value="DnaJ"/>
    <property type="match status" value="1"/>
</dbReference>
<dbReference type="InterPro" id="IPR001623">
    <property type="entry name" value="DnaJ_domain"/>
</dbReference>
<dbReference type="SUPFAM" id="SSF46565">
    <property type="entry name" value="Chaperone J-domain"/>
    <property type="match status" value="1"/>
</dbReference>
<protein>
    <recommendedName>
        <fullName evidence="2">J domain-containing protein</fullName>
    </recommendedName>
</protein>
<feature type="region of interest" description="Disordered" evidence="1">
    <location>
        <begin position="215"/>
        <end position="257"/>
    </location>
</feature>
<organism evidence="3">
    <name type="scientific">Pseudo-nitzschia australis</name>
    <dbReference type="NCBI Taxonomy" id="44445"/>
    <lineage>
        <taxon>Eukaryota</taxon>
        <taxon>Sar</taxon>
        <taxon>Stramenopiles</taxon>
        <taxon>Ochrophyta</taxon>
        <taxon>Bacillariophyta</taxon>
        <taxon>Bacillariophyceae</taxon>
        <taxon>Bacillariophycidae</taxon>
        <taxon>Bacillariales</taxon>
        <taxon>Bacillariaceae</taxon>
        <taxon>Pseudo-nitzschia</taxon>
    </lineage>
</organism>
<evidence type="ECO:0000259" key="2">
    <source>
        <dbReference type="PROSITE" id="PS50076"/>
    </source>
</evidence>
<dbReference type="GO" id="GO:0044183">
    <property type="term" value="F:protein folding chaperone"/>
    <property type="evidence" value="ECO:0007669"/>
    <property type="project" value="TreeGrafter"/>
</dbReference>
<name>A0A7S4AQA3_9STRA</name>
<feature type="compositionally biased region" description="Low complexity" evidence="1">
    <location>
        <begin position="235"/>
        <end position="252"/>
    </location>
</feature>
<dbReference type="CDD" id="cd06257">
    <property type="entry name" value="DnaJ"/>
    <property type="match status" value="1"/>
</dbReference>
<dbReference type="PRINTS" id="PR00625">
    <property type="entry name" value="JDOMAIN"/>
</dbReference>
<dbReference type="SMART" id="SM00271">
    <property type="entry name" value="DnaJ"/>
    <property type="match status" value="1"/>
</dbReference>
<dbReference type="PANTHER" id="PTHR43948:SF10">
    <property type="entry name" value="MRJ, ISOFORM E"/>
    <property type="match status" value="1"/>
</dbReference>
<dbReference type="Gene3D" id="1.10.287.110">
    <property type="entry name" value="DnaJ domain"/>
    <property type="match status" value="1"/>
</dbReference>
<dbReference type="PROSITE" id="PS50076">
    <property type="entry name" value="DNAJ_2"/>
    <property type="match status" value="1"/>
</dbReference>